<evidence type="ECO:0000256" key="1">
    <source>
        <dbReference type="ARBA" id="ARBA00004138"/>
    </source>
</evidence>
<keyword evidence="4" id="KW-0969">Cilium</keyword>
<feature type="compositionally biased region" description="Low complexity" evidence="6">
    <location>
        <begin position="215"/>
        <end position="232"/>
    </location>
</feature>
<accession>G0QPM5</accession>
<evidence type="ECO:0000256" key="2">
    <source>
        <dbReference type="ARBA" id="ARBA00022614"/>
    </source>
</evidence>
<dbReference type="PANTHER" id="PTHR45973">
    <property type="entry name" value="PROTEIN PHOSPHATASE 1 REGULATORY SUBUNIT SDS22-RELATED"/>
    <property type="match status" value="1"/>
</dbReference>
<dbReference type="PROSITE" id="PS51450">
    <property type="entry name" value="LRR"/>
    <property type="match status" value="2"/>
</dbReference>
<dbReference type="GeneID" id="14908995"/>
<dbReference type="InterPro" id="IPR025875">
    <property type="entry name" value="Leu-rich_rpt_4"/>
</dbReference>
<dbReference type="Pfam" id="PF12799">
    <property type="entry name" value="LRR_4"/>
    <property type="match status" value="1"/>
</dbReference>
<evidence type="ECO:0000256" key="4">
    <source>
        <dbReference type="ARBA" id="ARBA00023069"/>
    </source>
</evidence>
<dbReference type="STRING" id="857967.G0QPM5"/>
<dbReference type="AlphaFoldDB" id="G0QPM5"/>
<dbReference type="InterPro" id="IPR050576">
    <property type="entry name" value="Cilia_flagella_integrity"/>
</dbReference>
<keyword evidence="5" id="KW-0966">Cell projection</keyword>
<evidence type="ECO:0000313" key="8">
    <source>
        <dbReference type="Proteomes" id="UP000008983"/>
    </source>
</evidence>
<dbReference type="SUPFAM" id="SSF52058">
    <property type="entry name" value="L domain-like"/>
    <property type="match status" value="1"/>
</dbReference>
<protein>
    <submittedName>
        <fullName evidence="7">Leucine rich repeat protein</fullName>
    </submittedName>
</protein>
<keyword evidence="3" id="KW-0677">Repeat</keyword>
<dbReference type="PANTHER" id="PTHR45973:SF9">
    <property type="entry name" value="LEUCINE-RICH REPEAT-CONTAINING PROTEIN 46"/>
    <property type="match status" value="1"/>
</dbReference>
<comment type="subcellular location">
    <subcellularLocation>
        <location evidence="1">Cell projection</location>
        <location evidence="1">Cilium</location>
    </subcellularLocation>
</comment>
<dbReference type="RefSeq" id="XP_004036811.1">
    <property type="nucleotide sequence ID" value="XM_004036763.1"/>
</dbReference>
<evidence type="ECO:0000256" key="3">
    <source>
        <dbReference type="ARBA" id="ARBA00022737"/>
    </source>
</evidence>
<organism evidence="7 8">
    <name type="scientific">Ichthyophthirius multifiliis</name>
    <name type="common">White spot disease agent</name>
    <name type="synonym">Ich</name>
    <dbReference type="NCBI Taxonomy" id="5932"/>
    <lineage>
        <taxon>Eukaryota</taxon>
        <taxon>Sar</taxon>
        <taxon>Alveolata</taxon>
        <taxon>Ciliophora</taxon>
        <taxon>Intramacronucleata</taxon>
        <taxon>Oligohymenophorea</taxon>
        <taxon>Hymenostomatida</taxon>
        <taxon>Ophryoglenina</taxon>
        <taxon>Ichthyophthirius</taxon>
    </lineage>
</organism>
<keyword evidence="8" id="KW-1185">Reference proteome</keyword>
<dbReference type="SMART" id="SM00365">
    <property type="entry name" value="LRR_SD22"/>
    <property type="match status" value="3"/>
</dbReference>
<evidence type="ECO:0000256" key="5">
    <source>
        <dbReference type="ARBA" id="ARBA00023273"/>
    </source>
</evidence>
<dbReference type="OMA" id="HNCIEDE"/>
<evidence type="ECO:0000256" key="6">
    <source>
        <dbReference type="SAM" id="MobiDB-lite"/>
    </source>
</evidence>
<dbReference type="eggNOG" id="KOG0531">
    <property type="taxonomic scope" value="Eukaryota"/>
</dbReference>
<sequence length="303" mass="35313">MLFTIIYRFPLIENLEEFTGLKVLYFEGNGCSEISGLQNCVNLRSLYLQENLIKKIENLENCTLIANLNLSENDIKKIENLDNLKNLGTLQIKRNRLGIDGNSIEALKGLLEVPSISVLDISENKLDDENIVDEILVKIPNLAVLYLNGNELYDHPVFEEERRFAEAFHKGGLELEREERQKFKKEQEEAHLKNHYAFREMIERYKREAAEENENNQQQQQNQIQDQQQGQQYEQIPELEVPSNEERRSSFLNSMNKVVVVKGKILKALFLLLINKILNNLKIAKQQMKVKTQIIQMNQNEIV</sequence>
<dbReference type="InParanoid" id="G0QPM5"/>
<dbReference type="InterPro" id="IPR032675">
    <property type="entry name" value="LRR_dom_sf"/>
</dbReference>
<dbReference type="InterPro" id="IPR001611">
    <property type="entry name" value="Leu-rich_rpt"/>
</dbReference>
<reference evidence="7 8" key="1">
    <citation type="submission" date="2011-07" db="EMBL/GenBank/DDBJ databases">
        <authorList>
            <person name="Coyne R."/>
            <person name="Brami D."/>
            <person name="Johnson J."/>
            <person name="Hostetler J."/>
            <person name="Hannick L."/>
            <person name="Clark T."/>
            <person name="Cassidy-Hanley D."/>
            <person name="Inman J."/>
        </authorList>
    </citation>
    <scope>NUCLEOTIDE SEQUENCE [LARGE SCALE GENOMIC DNA]</scope>
    <source>
        <strain evidence="7 8">G5</strain>
    </source>
</reference>
<evidence type="ECO:0000313" key="7">
    <source>
        <dbReference type="EMBL" id="EGR32825.1"/>
    </source>
</evidence>
<dbReference type="OrthoDB" id="1904536at2759"/>
<feature type="region of interest" description="Disordered" evidence="6">
    <location>
        <begin position="210"/>
        <end position="232"/>
    </location>
</feature>
<proteinExistence type="predicted"/>
<gene>
    <name evidence="7" type="ORF">IMG5_069660</name>
</gene>
<dbReference type="EMBL" id="GL983570">
    <property type="protein sequence ID" value="EGR32825.1"/>
    <property type="molecule type" value="Genomic_DNA"/>
</dbReference>
<dbReference type="Gene3D" id="3.80.10.10">
    <property type="entry name" value="Ribonuclease Inhibitor"/>
    <property type="match status" value="2"/>
</dbReference>
<dbReference type="Proteomes" id="UP000008983">
    <property type="component" value="Unassembled WGS sequence"/>
</dbReference>
<name>G0QPM5_ICHMU</name>
<keyword evidence="2" id="KW-0433">Leucine-rich repeat</keyword>